<comment type="similarity">
    <text evidence="1">Belongs to the sulfatase family.</text>
</comment>
<dbReference type="CDD" id="cd16144">
    <property type="entry name" value="ARS_like"/>
    <property type="match status" value="1"/>
</dbReference>
<keyword evidence="4" id="KW-0106">Calcium</keyword>
<dbReference type="InterPro" id="IPR017850">
    <property type="entry name" value="Alkaline_phosphatase_core_sf"/>
</dbReference>
<dbReference type="InterPro" id="IPR000917">
    <property type="entry name" value="Sulfatase_N"/>
</dbReference>
<gene>
    <name evidence="7" type="primary">atsA_15</name>
    <name evidence="7" type="ORF">V202x_10920</name>
</gene>
<dbReference type="PANTHER" id="PTHR42693:SF53">
    <property type="entry name" value="ENDO-4-O-SULFATASE"/>
    <property type="match status" value="1"/>
</dbReference>
<accession>A0A517WR57</accession>
<evidence type="ECO:0000313" key="8">
    <source>
        <dbReference type="Proteomes" id="UP000318384"/>
    </source>
</evidence>
<name>A0A517WR57_9PLAN</name>
<evidence type="ECO:0000313" key="7">
    <source>
        <dbReference type="EMBL" id="QDU07731.1"/>
    </source>
</evidence>
<dbReference type="Gene3D" id="3.40.720.10">
    <property type="entry name" value="Alkaline Phosphatase, subunit A"/>
    <property type="match status" value="1"/>
</dbReference>
<dbReference type="AlphaFoldDB" id="A0A517WR57"/>
<dbReference type="SUPFAM" id="SSF53649">
    <property type="entry name" value="Alkaline phosphatase-like"/>
    <property type="match status" value="1"/>
</dbReference>
<keyword evidence="3 7" id="KW-0378">Hydrolase</keyword>
<dbReference type="InterPro" id="IPR050738">
    <property type="entry name" value="Sulfatase"/>
</dbReference>
<dbReference type="EC" id="3.1.6.1" evidence="7"/>
<evidence type="ECO:0000256" key="3">
    <source>
        <dbReference type="ARBA" id="ARBA00022801"/>
    </source>
</evidence>
<keyword evidence="2" id="KW-0479">Metal-binding</keyword>
<dbReference type="Proteomes" id="UP000318384">
    <property type="component" value="Chromosome"/>
</dbReference>
<sequence length="486" mass="54553" precursor="true">MFIPFYSMIDSSRITSSIKSLLLLLISLCTMNSIQAADQPNIIILLADDLGYGELGCQGNPQIPTPHIDSIANEGIRFTRAYVTAPNCSPSRAGMLTGKIPTRFGYEFNPIGARNEDPGTGLPPKEQTIAELLHDQGYTTGLIGKWHLGGAADYHPFRHGFDEFFGFVHEGHYFVPPPYEGVTTMLRRKTIPGGGKGRWIGKNLIYSTHMGHNEPDYDANNPIIRGGQPVIEREYLTDAFTREAVSFIDRHRDKPFFLYLAYNAVHSPLQGKLKDMQRFQHIEDIHRRIFAAMLASMDDSVGKILKQVHEAQLDQKTLVVFLSDNGGPTRELTSSNLPLRGGKGTMYEGGLRVPFMMRWTGTLKPRQTFQRPVSSMDLFSTSAVLAGASLPRGIDGRDLMPYLTGEKTGTPHEEFFWRQGNRTALRSGDWKLVNMQGKRKKASWELYNIANDLAEEHNLAAQHPEKLDALKARWQEMNGQMQPSLF</sequence>
<keyword evidence="8" id="KW-1185">Reference proteome</keyword>
<feature type="domain" description="Sulfatase N-terminal" evidence="6">
    <location>
        <begin position="40"/>
        <end position="387"/>
    </location>
</feature>
<organism evidence="7 8">
    <name type="scientific">Gimesia aquarii</name>
    <dbReference type="NCBI Taxonomy" id="2527964"/>
    <lineage>
        <taxon>Bacteria</taxon>
        <taxon>Pseudomonadati</taxon>
        <taxon>Planctomycetota</taxon>
        <taxon>Planctomycetia</taxon>
        <taxon>Planctomycetales</taxon>
        <taxon>Planctomycetaceae</taxon>
        <taxon>Gimesia</taxon>
    </lineage>
</organism>
<dbReference type="Gene3D" id="3.30.1120.10">
    <property type="match status" value="1"/>
</dbReference>
<reference evidence="7 8" key="1">
    <citation type="submission" date="2019-03" db="EMBL/GenBank/DDBJ databases">
        <title>Deep-cultivation of Planctomycetes and their phenomic and genomic characterization uncovers novel biology.</title>
        <authorList>
            <person name="Wiegand S."/>
            <person name="Jogler M."/>
            <person name="Boedeker C."/>
            <person name="Pinto D."/>
            <person name="Vollmers J."/>
            <person name="Rivas-Marin E."/>
            <person name="Kohn T."/>
            <person name="Peeters S.H."/>
            <person name="Heuer A."/>
            <person name="Rast P."/>
            <person name="Oberbeckmann S."/>
            <person name="Bunk B."/>
            <person name="Jeske O."/>
            <person name="Meyerdierks A."/>
            <person name="Storesund J.E."/>
            <person name="Kallscheuer N."/>
            <person name="Luecker S."/>
            <person name="Lage O.M."/>
            <person name="Pohl T."/>
            <person name="Merkel B.J."/>
            <person name="Hornburger P."/>
            <person name="Mueller R.-W."/>
            <person name="Bruemmer F."/>
            <person name="Labrenz M."/>
            <person name="Spormann A.M."/>
            <person name="Op den Camp H."/>
            <person name="Overmann J."/>
            <person name="Amann R."/>
            <person name="Jetten M.S.M."/>
            <person name="Mascher T."/>
            <person name="Medema M.H."/>
            <person name="Devos D.P."/>
            <person name="Kaster A.-K."/>
            <person name="Ovreas L."/>
            <person name="Rohde M."/>
            <person name="Galperin M.Y."/>
            <person name="Jogler C."/>
        </authorList>
    </citation>
    <scope>NUCLEOTIDE SEQUENCE [LARGE SCALE GENOMIC DNA]</scope>
    <source>
        <strain evidence="7 8">V202</strain>
    </source>
</reference>
<dbReference type="PANTHER" id="PTHR42693">
    <property type="entry name" value="ARYLSULFATASE FAMILY MEMBER"/>
    <property type="match status" value="1"/>
</dbReference>
<dbReference type="InterPro" id="IPR024607">
    <property type="entry name" value="Sulfatase_CS"/>
</dbReference>
<protein>
    <submittedName>
        <fullName evidence="7">Arylsulfatase</fullName>
        <ecNumber evidence="7">3.1.6.1</ecNumber>
    </submittedName>
</protein>
<dbReference type="RefSeq" id="WP_145171894.1">
    <property type="nucleotide sequence ID" value="NZ_CP037422.1"/>
</dbReference>
<keyword evidence="5" id="KW-0732">Signal</keyword>
<dbReference type="GO" id="GO:0046872">
    <property type="term" value="F:metal ion binding"/>
    <property type="evidence" value="ECO:0007669"/>
    <property type="project" value="UniProtKB-KW"/>
</dbReference>
<dbReference type="OrthoDB" id="9783154at2"/>
<evidence type="ECO:0000259" key="6">
    <source>
        <dbReference type="Pfam" id="PF00884"/>
    </source>
</evidence>
<proteinExistence type="inferred from homology"/>
<feature type="chain" id="PRO_5021872375" evidence="5">
    <location>
        <begin position="37"/>
        <end position="486"/>
    </location>
</feature>
<evidence type="ECO:0000256" key="1">
    <source>
        <dbReference type="ARBA" id="ARBA00008779"/>
    </source>
</evidence>
<evidence type="ECO:0000256" key="2">
    <source>
        <dbReference type="ARBA" id="ARBA00022723"/>
    </source>
</evidence>
<dbReference type="Pfam" id="PF00884">
    <property type="entry name" value="Sulfatase"/>
    <property type="match status" value="1"/>
</dbReference>
<dbReference type="EMBL" id="CP037422">
    <property type="protein sequence ID" value="QDU07731.1"/>
    <property type="molecule type" value="Genomic_DNA"/>
</dbReference>
<dbReference type="PROSITE" id="PS00149">
    <property type="entry name" value="SULFATASE_2"/>
    <property type="match status" value="1"/>
</dbReference>
<evidence type="ECO:0000256" key="5">
    <source>
        <dbReference type="SAM" id="SignalP"/>
    </source>
</evidence>
<evidence type="ECO:0000256" key="4">
    <source>
        <dbReference type="ARBA" id="ARBA00022837"/>
    </source>
</evidence>
<dbReference type="GO" id="GO:0004065">
    <property type="term" value="F:arylsulfatase activity"/>
    <property type="evidence" value="ECO:0007669"/>
    <property type="project" value="UniProtKB-EC"/>
</dbReference>
<feature type="signal peptide" evidence="5">
    <location>
        <begin position="1"/>
        <end position="36"/>
    </location>
</feature>